<dbReference type="EMBL" id="AP019309">
    <property type="protein sequence ID" value="BBH27889.1"/>
    <property type="molecule type" value="Genomic_DNA"/>
</dbReference>
<organism evidence="1 2">
    <name type="scientific">Intestinibaculum porci</name>
    <dbReference type="NCBI Taxonomy" id="2487118"/>
    <lineage>
        <taxon>Bacteria</taxon>
        <taxon>Bacillati</taxon>
        <taxon>Bacillota</taxon>
        <taxon>Erysipelotrichia</taxon>
        <taxon>Erysipelotrichales</taxon>
        <taxon>Erysipelotrichaceae</taxon>
        <taxon>Intestinibaculum</taxon>
    </lineage>
</organism>
<reference evidence="1 2" key="1">
    <citation type="submission" date="2018-11" db="EMBL/GenBank/DDBJ databases">
        <title>Novel Erysipelotrichaceae bacterium isolated from small intestine of a swine.</title>
        <authorList>
            <person name="Kim J.S."/>
            <person name="Choe H."/>
            <person name="Lee Y.R."/>
            <person name="Kim K.M."/>
            <person name="Park D.S."/>
        </authorList>
    </citation>
    <scope>NUCLEOTIDE SEQUENCE [LARGE SCALE GENOMIC DNA]</scope>
    <source>
        <strain evidence="1 2">SG0102</strain>
    </source>
</reference>
<dbReference type="InParanoid" id="A0A3G9JY20"/>
<name>A0A3G9JY20_9FIRM</name>
<proteinExistence type="predicted"/>
<sequence length="67" mass="7885">MHEIEHQFFSEVFESLGDHLYDPRRFIRFVFSGFSSFTQSFGNRSLVYSYGDLDLDYDLSDDDESGL</sequence>
<evidence type="ECO:0000313" key="2">
    <source>
        <dbReference type="Proteomes" id="UP000268059"/>
    </source>
</evidence>
<accession>A0A3G9JY20</accession>
<dbReference type="KEGG" id="ebm:SG0102_28230"/>
<keyword evidence="2" id="KW-1185">Reference proteome</keyword>
<dbReference type="AlphaFoldDB" id="A0A3G9JY20"/>
<gene>
    <name evidence="1" type="ORF">SG0102_28230</name>
</gene>
<evidence type="ECO:0000313" key="1">
    <source>
        <dbReference type="EMBL" id="BBH27889.1"/>
    </source>
</evidence>
<dbReference type="Proteomes" id="UP000268059">
    <property type="component" value="Chromosome"/>
</dbReference>
<protein>
    <submittedName>
        <fullName evidence="1">Uncharacterized protein</fullName>
    </submittedName>
</protein>